<dbReference type="EMBL" id="JAUUTY010000002">
    <property type="protein sequence ID" value="KAK1681492.1"/>
    <property type="molecule type" value="Genomic_DNA"/>
</dbReference>
<evidence type="ECO:0000256" key="1">
    <source>
        <dbReference type="SAM" id="MobiDB-lite"/>
    </source>
</evidence>
<dbReference type="Gene3D" id="3.30.420.10">
    <property type="entry name" value="Ribonuclease H-like superfamily/Ribonuclease H"/>
    <property type="match status" value="1"/>
</dbReference>
<feature type="compositionally biased region" description="Basic residues" evidence="1">
    <location>
        <begin position="171"/>
        <end position="185"/>
    </location>
</feature>
<dbReference type="CDD" id="cd09279">
    <property type="entry name" value="RNase_HI_like"/>
    <property type="match status" value="1"/>
</dbReference>
<feature type="domain" description="RNase H type-1" evidence="2">
    <location>
        <begin position="663"/>
        <end position="780"/>
    </location>
</feature>
<dbReference type="CDD" id="cd00303">
    <property type="entry name" value="retropepsin_like"/>
    <property type="match status" value="1"/>
</dbReference>
<organism evidence="3 4">
    <name type="scientific">Lolium multiflorum</name>
    <name type="common">Italian ryegrass</name>
    <name type="synonym">Lolium perenne subsp. multiflorum</name>
    <dbReference type="NCBI Taxonomy" id="4521"/>
    <lineage>
        <taxon>Eukaryota</taxon>
        <taxon>Viridiplantae</taxon>
        <taxon>Streptophyta</taxon>
        <taxon>Embryophyta</taxon>
        <taxon>Tracheophyta</taxon>
        <taxon>Spermatophyta</taxon>
        <taxon>Magnoliopsida</taxon>
        <taxon>Liliopsida</taxon>
        <taxon>Poales</taxon>
        <taxon>Poaceae</taxon>
        <taxon>BOP clade</taxon>
        <taxon>Pooideae</taxon>
        <taxon>Poodae</taxon>
        <taxon>Poeae</taxon>
        <taxon>Poeae Chloroplast Group 2 (Poeae type)</taxon>
        <taxon>Loliodinae</taxon>
        <taxon>Loliinae</taxon>
        <taxon>Lolium</taxon>
    </lineage>
</organism>
<feature type="region of interest" description="Disordered" evidence="1">
    <location>
        <begin position="54"/>
        <end position="116"/>
    </location>
</feature>
<dbReference type="PANTHER" id="PTHR48475">
    <property type="entry name" value="RIBONUCLEASE H"/>
    <property type="match status" value="1"/>
</dbReference>
<dbReference type="InterPro" id="IPR002156">
    <property type="entry name" value="RNaseH_domain"/>
</dbReference>
<name>A0AAD8TGM4_LOLMU</name>
<dbReference type="Pfam" id="PF13456">
    <property type="entry name" value="RVT_3"/>
    <property type="match status" value="1"/>
</dbReference>
<dbReference type="InterPro" id="IPR012337">
    <property type="entry name" value="RNaseH-like_sf"/>
</dbReference>
<evidence type="ECO:0000313" key="4">
    <source>
        <dbReference type="Proteomes" id="UP001231189"/>
    </source>
</evidence>
<dbReference type="InterPro" id="IPR036397">
    <property type="entry name" value="RNaseH_sf"/>
</dbReference>
<dbReference type="GO" id="GO:0004523">
    <property type="term" value="F:RNA-DNA hybrid ribonuclease activity"/>
    <property type="evidence" value="ECO:0007669"/>
    <property type="project" value="InterPro"/>
</dbReference>
<proteinExistence type="predicted"/>
<dbReference type="InterPro" id="IPR021109">
    <property type="entry name" value="Peptidase_aspartic_dom_sf"/>
</dbReference>
<feature type="region of interest" description="Disordered" evidence="1">
    <location>
        <begin position="169"/>
        <end position="219"/>
    </location>
</feature>
<dbReference type="GO" id="GO:0003676">
    <property type="term" value="F:nucleic acid binding"/>
    <property type="evidence" value="ECO:0007669"/>
    <property type="project" value="InterPro"/>
</dbReference>
<dbReference type="InterPro" id="IPR043128">
    <property type="entry name" value="Rev_trsase/Diguanyl_cyclase"/>
</dbReference>
<dbReference type="AlphaFoldDB" id="A0AAD8TGM4"/>
<sequence length="883" mass="97219">MHTFIGGLQRGGLLRHKLTCLVNANKLTLDEMITIASDHTAADDDAGGDLAATAIPLHQQKKNRDNGVSNNNKRKNPSEDQKGGGSDMVAMTFQRGGPGGGSGRGCGGGAGRGQQRVDEVTAAGTRAPQMYEEYRDMPCLATNPATGKSTHTNRNCKWVNDLKYGPEAGYKRARKHRPRGKGGKGKNKDKDDYSSEAMDEDDASPDPKEGTAANKSNPFGKKSVGAYHTFLGTPTVRAKKSALRLLNATVPAVSQYVKWSEKACTFDRSDHPAVIPKECYALVVSPRIDGYDFSKCLMDGGASLNIMYLETLEKMNLTKEQLKHSTTEFHGVVPGKKANSLGSIKLPVAFGDVNNYREEMITFEVVPFKSSYHVIFGRPTYHKFHARACYIYNKLKIPGPNESVISGEELQGYRAAVDPTEMQTTKKQISEQKTSFKAAIETKKHDLIEGSTYQRTMQRCLKDQIGRNMHAYVDDIAVLTRKGSDLISDLTETFENLRAISRFVSRLGEKALPLYKLLKKTDKFVWDDAADAALQGLKDILSSPPILAAPGESEPMLLYLAATNKVVSLVIVVERKEEGSRKLTLLPGAPMTVVSKAPLSTIINNSDATGRVAKWGIELSAFDINYEARTAIKSQVLADFIADWTEAPEGTPVPEPEAWVMHFDGSKQHQGSGAGVTLKSPTGEELQYVLQIHFEATNNMAEYEALLHGLRIAKEIGIKHIICCGDSDLVAQQVAGTWNARNSVMAAYRDEVDEIAKCFLGYEVKYVRRDDNTAADMLSKLGSGRKPIPPGIFLEHLRIPSVKGANPENPDMAVSLAKEVMAIIPAWTQPFLDYLIDQKLPEDEVLTRQIIRRARSYTIVDGQLYKRSTNGVFLKCVSKSRWH</sequence>
<gene>
    <name evidence="3" type="ORF">QYE76_042340</name>
</gene>
<reference evidence="3" key="1">
    <citation type="submission" date="2023-07" db="EMBL/GenBank/DDBJ databases">
        <title>A chromosome-level genome assembly of Lolium multiflorum.</title>
        <authorList>
            <person name="Chen Y."/>
            <person name="Copetti D."/>
            <person name="Kolliker R."/>
            <person name="Studer B."/>
        </authorList>
    </citation>
    <scope>NUCLEOTIDE SEQUENCE</scope>
    <source>
        <strain evidence="3">02402/16</strain>
        <tissue evidence="3">Leaf</tissue>
    </source>
</reference>
<evidence type="ECO:0000259" key="2">
    <source>
        <dbReference type="Pfam" id="PF13456"/>
    </source>
</evidence>
<dbReference type="PANTHER" id="PTHR48475:SF1">
    <property type="entry name" value="RNASE H TYPE-1 DOMAIN-CONTAINING PROTEIN"/>
    <property type="match status" value="1"/>
</dbReference>
<dbReference type="SUPFAM" id="SSF53098">
    <property type="entry name" value="Ribonuclease H-like"/>
    <property type="match status" value="1"/>
</dbReference>
<evidence type="ECO:0000313" key="3">
    <source>
        <dbReference type="EMBL" id="KAK1681492.1"/>
    </source>
</evidence>
<accession>A0AAD8TGM4</accession>
<dbReference type="SUPFAM" id="SSF56672">
    <property type="entry name" value="DNA/RNA polymerases"/>
    <property type="match status" value="1"/>
</dbReference>
<keyword evidence="4" id="KW-1185">Reference proteome</keyword>
<dbReference type="Gene3D" id="2.40.70.10">
    <property type="entry name" value="Acid Proteases"/>
    <property type="match status" value="1"/>
</dbReference>
<dbReference type="Proteomes" id="UP001231189">
    <property type="component" value="Unassembled WGS sequence"/>
</dbReference>
<dbReference type="Gene3D" id="3.30.70.270">
    <property type="match status" value="1"/>
</dbReference>
<dbReference type="InterPro" id="IPR043502">
    <property type="entry name" value="DNA/RNA_pol_sf"/>
</dbReference>
<feature type="compositionally biased region" description="Gly residues" evidence="1">
    <location>
        <begin position="96"/>
        <end position="112"/>
    </location>
</feature>
<comment type="caution">
    <text evidence="3">The sequence shown here is derived from an EMBL/GenBank/DDBJ whole genome shotgun (WGS) entry which is preliminary data.</text>
</comment>
<protein>
    <recommendedName>
        <fullName evidence="2">RNase H type-1 domain-containing protein</fullName>
    </recommendedName>
</protein>